<sequence length="487" mass="53547">MKKLVLFLAIIGLLMGNVLSSSVQADPDIASVSQPLSHSGQLWNRLLIPVCWENPSADNASGRFWTQDAVERSWDAVSNINFTGWDNCTPSSQGIRILIADEGPHTNALGVGLDGMENGVVLNFTFNNWEASCQANLEYCIRAIAVHEFGHALGFAHEHNRTDRAMCNAEPQGTNPTYFITTYDQSSIMNYCSPTWNNNGNLSALDVAGIRMIYGPFDNGTPASVRLTGAMNIVDGEDGRNETGTFDINHQFNLTTTNPSDEKIFNYCVGSEVRVALAVRAQLVPGTTKVNLYSQADMYEGKSCNTNDHEDSDNSSVDISTDTDYRVQSTRLTLENYQFFGSNDAATINLQMERVALSEEAARKCTSCKSIADKAIFMNNAVSGCKAYIQGNIAWDQNGKLKYWAESNLHKLCDGTTSKYSPGNCFMYVMREGDKWGRKPEDIVNWQKAVEICASTSNAQSSTACLKNTVATGKSFDQAIQACKIKR</sequence>
<evidence type="ECO:0000313" key="4">
    <source>
        <dbReference type="Proteomes" id="UP000199397"/>
    </source>
</evidence>
<dbReference type="InterPro" id="IPR024079">
    <property type="entry name" value="MetalloPept_cat_dom_sf"/>
</dbReference>
<name>A0A1H3XMJ2_9GAMM</name>
<feature type="chain" id="PRO_5011673716" evidence="1">
    <location>
        <begin position="26"/>
        <end position="487"/>
    </location>
</feature>
<dbReference type="GO" id="GO:0006508">
    <property type="term" value="P:proteolysis"/>
    <property type="evidence" value="ECO:0007669"/>
    <property type="project" value="InterPro"/>
</dbReference>
<evidence type="ECO:0000259" key="2">
    <source>
        <dbReference type="SMART" id="SM00235"/>
    </source>
</evidence>
<dbReference type="EMBL" id="FNQP01000003">
    <property type="protein sequence ID" value="SDZ99758.1"/>
    <property type="molecule type" value="Genomic_DNA"/>
</dbReference>
<dbReference type="CDD" id="cd04279">
    <property type="entry name" value="ZnMc_MMP_like_1"/>
    <property type="match status" value="1"/>
</dbReference>
<evidence type="ECO:0000256" key="1">
    <source>
        <dbReference type="SAM" id="SignalP"/>
    </source>
</evidence>
<dbReference type="Proteomes" id="UP000199397">
    <property type="component" value="Unassembled WGS sequence"/>
</dbReference>
<dbReference type="SUPFAM" id="SSF55486">
    <property type="entry name" value="Metalloproteases ('zincins'), catalytic domain"/>
    <property type="match status" value="1"/>
</dbReference>
<accession>A0A1H3XMJ2</accession>
<dbReference type="STRING" id="525918.SAMN05660964_00723"/>
<dbReference type="InterPro" id="IPR001506">
    <property type="entry name" value="Peptidase_M12A"/>
</dbReference>
<dbReference type="SMART" id="SM00235">
    <property type="entry name" value="ZnMc"/>
    <property type="match status" value="1"/>
</dbReference>
<protein>
    <submittedName>
        <fullName evidence="3">Astacin (Peptidase family M12A)</fullName>
    </submittedName>
</protein>
<evidence type="ECO:0000313" key="3">
    <source>
        <dbReference type="EMBL" id="SDZ99758.1"/>
    </source>
</evidence>
<dbReference type="Gene3D" id="3.40.390.10">
    <property type="entry name" value="Collagenase (Catalytic Domain)"/>
    <property type="match status" value="1"/>
</dbReference>
<proteinExistence type="predicted"/>
<dbReference type="RefSeq" id="WP_217629930.1">
    <property type="nucleotide sequence ID" value="NZ_FNQP01000003.1"/>
</dbReference>
<keyword evidence="1" id="KW-0732">Signal</keyword>
<reference evidence="3 4" key="1">
    <citation type="submission" date="2016-10" db="EMBL/GenBank/DDBJ databases">
        <authorList>
            <person name="de Groot N.N."/>
        </authorList>
    </citation>
    <scope>NUCLEOTIDE SEQUENCE [LARGE SCALE GENOMIC DNA]</scope>
    <source>
        <strain evidence="3 4">DSM 21228</strain>
    </source>
</reference>
<feature type="signal peptide" evidence="1">
    <location>
        <begin position="1"/>
        <end position="25"/>
    </location>
</feature>
<dbReference type="InterPro" id="IPR006026">
    <property type="entry name" value="Peptidase_Metallo"/>
</dbReference>
<dbReference type="GO" id="GO:0004222">
    <property type="term" value="F:metalloendopeptidase activity"/>
    <property type="evidence" value="ECO:0007669"/>
    <property type="project" value="InterPro"/>
</dbReference>
<keyword evidence="4" id="KW-1185">Reference proteome</keyword>
<feature type="domain" description="Peptidase metallopeptidase" evidence="2">
    <location>
        <begin position="39"/>
        <end position="185"/>
    </location>
</feature>
<dbReference type="AlphaFoldDB" id="A0A1H3XMJ2"/>
<organism evidence="3 4">
    <name type="scientific">Thiothrix caldifontis</name>
    <dbReference type="NCBI Taxonomy" id="525918"/>
    <lineage>
        <taxon>Bacteria</taxon>
        <taxon>Pseudomonadati</taxon>
        <taxon>Pseudomonadota</taxon>
        <taxon>Gammaproteobacteria</taxon>
        <taxon>Thiotrichales</taxon>
        <taxon>Thiotrichaceae</taxon>
        <taxon>Thiothrix</taxon>
    </lineage>
</organism>
<dbReference type="GO" id="GO:0008270">
    <property type="term" value="F:zinc ion binding"/>
    <property type="evidence" value="ECO:0007669"/>
    <property type="project" value="InterPro"/>
</dbReference>
<gene>
    <name evidence="3" type="ORF">SAMN05660964_00723</name>
</gene>
<dbReference type="Pfam" id="PF01400">
    <property type="entry name" value="Astacin"/>
    <property type="match status" value="1"/>
</dbReference>